<evidence type="ECO:0000256" key="1">
    <source>
        <dbReference type="ARBA" id="ARBA00022737"/>
    </source>
</evidence>
<keyword evidence="5" id="KW-1185">Reference proteome</keyword>
<dbReference type="AlphaFoldDB" id="W7EUU4"/>
<dbReference type="EMBL" id="KI968703">
    <property type="protein sequence ID" value="EUN30749.1"/>
    <property type="molecule type" value="Genomic_DNA"/>
</dbReference>
<organism evidence="4 5">
    <name type="scientific">Bipolaris victoriae (strain FI3)</name>
    <name type="common">Victoria blight of oats agent</name>
    <name type="synonym">Cochliobolus victoriae</name>
    <dbReference type="NCBI Taxonomy" id="930091"/>
    <lineage>
        <taxon>Eukaryota</taxon>
        <taxon>Fungi</taxon>
        <taxon>Dikarya</taxon>
        <taxon>Ascomycota</taxon>
        <taxon>Pezizomycotina</taxon>
        <taxon>Dothideomycetes</taxon>
        <taxon>Pleosporomycetidae</taxon>
        <taxon>Pleosporales</taxon>
        <taxon>Pleosporineae</taxon>
        <taxon>Pleosporaceae</taxon>
        <taxon>Bipolaris</taxon>
    </lineage>
</organism>
<dbReference type="InterPro" id="IPR056884">
    <property type="entry name" value="NPHP3-like_N"/>
</dbReference>
<dbReference type="PANTHER" id="PTHR10622:SF13">
    <property type="entry name" value="NACHT DOMAIN-CONTAINING PROTEIN"/>
    <property type="match status" value="1"/>
</dbReference>
<feature type="domain" description="Heterokaryon incompatibility" evidence="2">
    <location>
        <begin position="26"/>
        <end position="128"/>
    </location>
</feature>
<evidence type="ECO:0000259" key="3">
    <source>
        <dbReference type="Pfam" id="PF24883"/>
    </source>
</evidence>
<protein>
    <submittedName>
        <fullName evidence="4">Uncharacterized protein</fullName>
    </submittedName>
</protein>
<accession>W7EUU4</accession>
<dbReference type="GeneID" id="26255489"/>
<dbReference type="Proteomes" id="UP000054337">
    <property type="component" value="Unassembled WGS sequence"/>
</dbReference>
<reference evidence="4 5" key="1">
    <citation type="journal article" date="2013" name="PLoS Genet.">
        <title>Comparative genome structure, secondary metabolite, and effector coding capacity across Cochliobolus pathogens.</title>
        <authorList>
            <person name="Condon B.J."/>
            <person name="Leng Y."/>
            <person name="Wu D."/>
            <person name="Bushley K.E."/>
            <person name="Ohm R.A."/>
            <person name="Otillar R."/>
            <person name="Martin J."/>
            <person name="Schackwitz W."/>
            <person name="Grimwood J."/>
            <person name="MohdZainudin N."/>
            <person name="Xue C."/>
            <person name="Wang R."/>
            <person name="Manning V.A."/>
            <person name="Dhillon B."/>
            <person name="Tu Z.J."/>
            <person name="Steffenson B.J."/>
            <person name="Salamov A."/>
            <person name="Sun H."/>
            <person name="Lowry S."/>
            <person name="LaButti K."/>
            <person name="Han J."/>
            <person name="Copeland A."/>
            <person name="Lindquist E."/>
            <person name="Barry K."/>
            <person name="Schmutz J."/>
            <person name="Baker S.E."/>
            <person name="Ciuffetti L.M."/>
            <person name="Grigoriev I.V."/>
            <person name="Zhong S."/>
            <person name="Turgeon B.G."/>
        </authorList>
    </citation>
    <scope>NUCLEOTIDE SEQUENCE [LARGE SCALE GENOMIC DNA]</scope>
    <source>
        <strain evidence="4 5">FI3</strain>
    </source>
</reference>
<sequence>MRLLQIESNGNLVLKHFDTGHEIPPYAILSHTWGRREALYDDLGKFKVVQDISGKLGAIWQKVRFCAEQAKRDDLDYFWLDTCCIDRPNDLEVEEAVNSAYKWYKNSKRYYVLLSDFKINSLEGDGKLAFRKSKWFTRSGTIVELLAPSSIGFFSIAGTRLGDKESLKRIIHEITRIPLKALSKSDLSNFSEDRAYCLLGLFDCHMPLIYGEGRDRALKRLMREIMGETSEKIRRWLSPPDPSTNYHKERKKQAPETSVWLLEGSEFKQWKSSVDSVLPSPLWLQESPGFRKTIMSSTIIEYLQQHYQEYIDRVTIYFYFDPNDERKQSLEHMLRSLLYQLLQHSATIPKGIEALFLSHQSGEKQPSIHALIEAIRKAVQDFSQVYIVLDALHECANLPELLLNFVQAVARWNAPNLRLVMSSRREIDIWLFLRGYPSLQGDRKLLHGEPTFMEVKQRVQHRLSYDNESGRRDQNADLRKKMEHALALGDEGM</sequence>
<evidence type="ECO:0000313" key="4">
    <source>
        <dbReference type="EMBL" id="EUN30749.1"/>
    </source>
</evidence>
<dbReference type="InterPro" id="IPR027417">
    <property type="entry name" value="P-loop_NTPase"/>
</dbReference>
<dbReference type="Gene3D" id="3.40.50.300">
    <property type="entry name" value="P-loop containing nucleotide triphosphate hydrolases"/>
    <property type="match status" value="1"/>
</dbReference>
<dbReference type="PANTHER" id="PTHR10622">
    <property type="entry name" value="HET DOMAIN-CONTAINING PROTEIN"/>
    <property type="match status" value="1"/>
</dbReference>
<keyword evidence="1" id="KW-0677">Repeat</keyword>
<dbReference type="RefSeq" id="XP_014560346.1">
    <property type="nucleotide sequence ID" value="XM_014704860.1"/>
</dbReference>
<dbReference type="InterPro" id="IPR010730">
    <property type="entry name" value="HET"/>
</dbReference>
<evidence type="ECO:0000313" key="5">
    <source>
        <dbReference type="Proteomes" id="UP000054337"/>
    </source>
</evidence>
<gene>
    <name evidence="4" type="ORF">COCVIDRAFT_34577</name>
</gene>
<dbReference type="HOGENOM" id="CLU_000288_6_22_1"/>
<dbReference type="Pfam" id="PF06985">
    <property type="entry name" value="HET"/>
    <property type="match status" value="1"/>
</dbReference>
<name>W7EUU4_BIPV3</name>
<evidence type="ECO:0000259" key="2">
    <source>
        <dbReference type="Pfam" id="PF06985"/>
    </source>
</evidence>
<proteinExistence type="predicted"/>
<dbReference type="Pfam" id="PF24883">
    <property type="entry name" value="NPHP3_N"/>
    <property type="match status" value="1"/>
</dbReference>
<feature type="domain" description="Nephrocystin 3-like N-terminal" evidence="3">
    <location>
        <begin position="257"/>
        <end position="424"/>
    </location>
</feature>